<feature type="domain" description="HipA-like C-terminal" evidence="4">
    <location>
        <begin position="124"/>
        <end position="352"/>
    </location>
</feature>
<keyword evidence="7" id="KW-1185">Reference proteome</keyword>
<evidence type="ECO:0000313" key="7">
    <source>
        <dbReference type="Proteomes" id="UP001138540"/>
    </source>
</evidence>
<comment type="caution">
    <text evidence="6">The sequence shown here is derived from an EMBL/GenBank/DDBJ whole genome shotgun (WGS) entry which is preliminary data.</text>
</comment>
<feature type="domain" description="HipA N-terminal subdomain 1" evidence="5">
    <location>
        <begin position="6"/>
        <end position="97"/>
    </location>
</feature>
<dbReference type="InterPro" id="IPR012893">
    <property type="entry name" value="HipA-like_C"/>
</dbReference>
<evidence type="ECO:0000259" key="5">
    <source>
        <dbReference type="Pfam" id="PF13657"/>
    </source>
</evidence>
<organism evidence="6 7">
    <name type="scientific">Sphingobium lignivorans</name>
    <dbReference type="NCBI Taxonomy" id="2735886"/>
    <lineage>
        <taxon>Bacteria</taxon>
        <taxon>Pseudomonadati</taxon>
        <taxon>Pseudomonadota</taxon>
        <taxon>Alphaproteobacteria</taxon>
        <taxon>Sphingomonadales</taxon>
        <taxon>Sphingomonadaceae</taxon>
        <taxon>Sphingobium</taxon>
    </lineage>
</organism>
<name>A0ABR6NDX8_9SPHN</name>
<dbReference type="RefSeq" id="WP_184151972.1">
    <property type="nucleotide sequence ID" value="NZ_JACHKA010000001.1"/>
</dbReference>
<dbReference type="GO" id="GO:0004674">
    <property type="term" value="F:protein serine/threonine kinase activity"/>
    <property type="evidence" value="ECO:0007669"/>
    <property type="project" value="UniProtKB-EC"/>
</dbReference>
<sequence length="386" mass="42588">MREALVTFKGVAAGTLSEAGTGTRFLYHPGWSRTIACGLPITVRDHHWSNGLFPFFEHLAPEGWLRARQARAAHASDEDDFELLLRFGADCIGAVGVRPLDGLPDSAPKGDLLESAVTQPGRTLSGVQKKLLAFRGDRAFEPSHRPEDPATHIAKLNPPDLPTLVQNEDTSLRLAREILGPAEVTNASIGAVHGIEGVALLVERFDRRDGERLRLEDFAQILGKPRGRDFNGKYDSSYEEAARVVADHSARPIIDLQRFFRLVVFNFVIGNADAHLKNFSLLERPEGLRLSPTYDLVNTLLYPFNRETGLAIGGRKRPFDSLDRPLVEAFGSEIGLPAPAIRIALDQLAKGFARARTPQTPSNAELGDFRVRYREIVEGQAARMFA</sequence>
<dbReference type="Proteomes" id="UP001138540">
    <property type="component" value="Unassembled WGS sequence"/>
</dbReference>
<proteinExistence type="inferred from homology"/>
<dbReference type="PANTHER" id="PTHR37419:SF1">
    <property type="entry name" value="SERINE_THREONINE-PROTEIN KINASE TOXIN HIPA"/>
    <property type="match status" value="1"/>
</dbReference>
<evidence type="ECO:0000256" key="3">
    <source>
        <dbReference type="ARBA" id="ARBA00022777"/>
    </source>
</evidence>
<evidence type="ECO:0000256" key="2">
    <source>
        <dbReference type="ARBA" id="ARBA00022679"/>
    </source>
</evidence>
<evidence type="ECO:0000259" key="4">
    <source>
        <dbReference type="Pfam" id="PF07804"/>
    </source>
</evidence>
<dbReference type="Pfam" id="PF07804">
    <property type="entry name" value="HipA_C"/>
    <property type="match status" value="1"/>
</dbReference>
<keyword evidence="3 6" id="KW-0418">Kinase</keyword>
<dbReference type="Gene3D" id="1.10.1070.20">
    <property type="match status" value="1"/>
</dbReference>
<gene>
    <name evidence="6" type="ORF">HNP60_001464</name>
</gene>
<dbReference type="PANTHER" id="PTHR37419">
    <property type="entry name" value="SERINE/THREONINE-PROTEIN KINASE TOXIN HIPA"/>
    <property type="match status" value="1"/>
</dbReference>
<reference evidence="6 7" key="1">
    <citation type="submission" date="2020-08" db="EMBL/GenBank/DDBJ databases">
        <title>Exploring microbial biodiversity for novel pathways involved in the catabolism of aromatic compounds derived from lignin.</title>
        <authorList>
            <person name="Elkins J."/>
        </authorList>
    </citation>
    <scope>NUCLEOTIDE SEQUENCE [LARGE SCALE GENOMIC DNA]</scope>
    <source>
        <strain evidence="6 7">B1D3A</strain>
    </source>
</reference>
<comment type="similarity">
    <text evidence="1">Belongs to the HipA Ser/Thr kinase family.</text>
</comment>
<dbReference type="NCBIfam" id="TIGR03071">
    <property type="entry name" value="couple_hipA"/>
    <property type="match status" value="1"/>
</dbReference>
<dbReference type="InterPro" id="IPR017508">
    <property type="entry name" value="HipA_N1"/>
</dbReference>
<dbReference type="EMBL" id="JACHKA010000001">
    <property type="protein sequence ID" value="MBB5985490.1"/>
    <property type="molecule type" value="Genomic_DNA"/>
</dbReference>
<dbReference type="InterPro" id="IPR052028">
    <property type="entry name" value="HipA_Ser/Thr_kinase"/>
</dbReference>
<dbReference type="EC" id="2.7.11.1" evidence="6"/>
<evidence type="ECO:0000313" key="6">
    <source>
        <dbReference type="EMBL" id="MBB5985490.1"/>
    </source>
</evidence>
<protein>
    <submittedName>
        <fullName evidence="6">Serine/threonine-protein kinase HipA</fullName>
        <ecNumber evidence="6">2.7.11.1</ecNumber>
    </submittedName>
</protein>
<dbReference type="Pfam" id="PF13657">
    <property type="entry name" value="Couple_hipA"/>
    <property type="match status" value="1"/>
</dbReference>
<keyword evidence="2 6" id="KW-0808">Transferase</keyword>
<evidence type="ECO:0000256" key="1">
    <source>
        <dbReference type="ARBA" id="ARBA00010164"/>
    </source>
</evidence>
<accession>A0ABR6NDX8</accession>